<name>E0E4B8_9FIRM</name>
<dbReference type="Gene3D" id="3.40.630.30">
    <property type="match status" value="1"/>
</dbReference>
<dbReference type="OrthoDB" id="9789603at2"/>
<dbReference type="SUPFAM" id="SSF55729">
    <property type="entry name" value="Acyl-CoA N-acyltransferases (Nat)"/>
    <property type="match status" value="1"/>
</dbReference>
<keyword evidence="3" id="KW-1185">Reference proteome</keyword>
<comment type="caution">
    <text evidence="2">The sequence shown here is derived from an EMBL/GenBank/DDBJ whole genome shotgun (WGS) entry which is preliminary data.</text>
</comment>
<dbReference type="PROSITE" id="PS51186">
    <property type="entry name" value="GNAT"/>
    <property type="match status" value="1"/>
</dbReference>
<evidence type="ECO:0000259" key="1">
    <source>
        <dbReference type="PROSITE" id="PS51186"/>
    </source>
</evidence>
<evidence type="ECO:0000313" key="2">
    <source>
        <dbReference type="EMBL" id="EFM64261.1"/>
    </source>
</evidence>
<evidence type="ECO:0000313" key="3">
    <source>
        <dbReference type="Proteomes" id="UP000003244"/>
    </source>
</evidence>
<proteinExistence type="predicted"/>
<dbReference type="InterPro" id="IPR016181">
    <property type="entry name" value="Acyl_CoA_acyltransferase"/>
</dbReference>
<organism evidence="2 3">
    <name type="scientific">Peptostreptococcus stomatis DSM 17678</name>
    <dbReference type="NCBI Taxonomy" id="596315"/>
    <lineage>
        <taxon>Bacteria</taxon>
        <taxon>Bacillati</taxon>
        <taxon>Bacillota</taxon>
        <taxon>Clostridia</taxon>
        <taxon>Peptostreptococcales</taxon>
        <taxon>Peptostreptococcaceae</taxon>
        <taxon>Peptostreptococcus</taxon>
    </lineage>
</organism>
<dbReference type="STRING" id="596315.HMPREF0634_0991"/>
<gene>
    <name evidence="2" type="ORF">HMPREF0634_0991</name>
</gene>
<feature type="domain" description="N-acetyltransferase" evidence="1">
    <location>
        <begin position="1"/>
        <end position="155"/>
    </location>
</feature>
<sequence length="155" mass="17899">MKFIKLGDTNFDNMCQYIQENFANNHQILSMYQQQNMVKMRIENNIEIGIVCEIDDRIVGIATAITSNKKNYWGIAVLYVSESQRNRGIGKKLIKELERHIYESSLSKYKVNISVNETNKEGLALLESMEYMREGRIGGLIPDDNIIILGKINYE</sequence>
<dbReference type="InterPro" id="IPR000182">
    <property type="entry name" value="GNAT_dom"/>
</dbReference>
<dbReference type="RefSeq" id="WP_007790367.1">
    <property type="nucleotide sequence ID" value="NZ_ADGQ01000064.1"/>
</dbReference>
<accession>E0E4B8</accession>
<dbReference type="AlphaFoldDB" id="E0E4B8"/>
<dbReference type="EMBL" id="ADGQ01000064">
    <property type="protein sequence ID" value="EFM64261.1"/>
    <property type="molecule type" value="Genomic_DNA"/>
</dbReference>
<dbReference type="Pfam" id="PF00583">
    <property type="entry name" value="Acetyltransf_1"/>
    <property type="match status" value="1"/>
</dbReference>
<dbReference type="GO" id="GO:0016747">
    <property type="term" value="F:acyltransferase activity, transferring groups other than amino-acyl groups"/>
    <property type="evidence" value="ECO:0007669"/>
    <property type="project" value="InterPro"/>
</dbReference>
<keyword evidence="2" id="KW-0808">Transferase</keyword>
<dbReference type="GeneID" id="84801124"/>
<dbReference type="CDD" id="cd04301">
    <property type="entry name" value="NAT_SF"/>
    <property type="match status" value="1"/>
</dbReference>
<dbReference type="Proteomes" id="UP000003244">
    <property type="component" value="Unassembled WGS sequence"/>
</dbReference>
<protein>
    <submittedName>
        <fullName evidence="2">Acetyltransferase, GNAT family</fullName>
    </submittedName>
</protein>
<reference evidence="2 3" key="1">
    <citation type="submission" date="2010-08" db="EMBL/GenBank/DDBJ databases">
        <authorList>
            <person name="Harkins D.M."/>
            <person name="Madupu R."/>
            <person name="Durkin A.S."/>
            <person name="Torralba M."/>
            <person name="Methe B."/>
            <person name="Sutton G.G."/>
            <person name="Nelson K.E."/>
        </authorList>
    </citation>
    <scope>NUCLEOTIDE SEQUENCE [LARGE SCALE GENOMIC DNA]</scope>
    <source>
        <strain evidence="2 3">DSM 17678</strain>
    </source>
</reference>